<dbReference type="InterPro" id="IPR001387">
    <property type="entry name" value="Cro/C1-type_HTH"/>
</dbReference>
<sequence length="75" mass="8649">MTIDNRPTLRVLRVAKGMTQKDAAKELGVNPGTLSKWERGLSFPNVVEIDRIQRLYNIGYADINFLNITRFNRIE</sequence>
<evidence type="ECO:0000313" key="2">
    <source>
        <dbReference type="EMBL" id="SFG41539.1"/>
    </source>
</evidence>
<feature type="domain" description="HTH cro/C1-type" evidence="1">
    <location>
        <begin position="9"/>
        <end position="63"/>
    </location>
</feature>
<gene>
    <name evidence="2" type="ORF">SAMN02910432_01276</name>
</gene>
<protein>
    <submittedName>
        <fullName evidence="2">Helix-turn-helix</fullName>
    </submittedName>
</protein>
<dbReference type="RefSeq" id="WP_046922172.1">
    <property type="nucleotide sequence ID" value="NZ_AYYL01000014.1"/>
</dbReference>
<dbReference type="Gene3D" id="1.10.260.40">
    <property type="entry name" value="lambda repressor-like DNA-binding domains"/>
    <property type="match status" value="1"/>
</dbReference>
<dbReference type="GO" id="GO:0003677">
    <property type="term" value="F:DNA binding"/>
    <property type="evidence" value="ECO:0007669"/>
    <property type="project" value="InterPro"/>
</dbReference>
<dbReference type="SUPFAM" id="SSF47413">
    <property type="entry name" value="lambda repressor-like DNA-binding domains"/>
    <property type="match status" value="1"/>
</dbReference>
<dbReference type="SMART" id="SM00530">
    <property type="entry name" value="HTH_XRE"/>
    <property type="match status" value="1"/>
</dbReference>
<dbReference type="InterPro" id="IPR010982">
    <property type="entry name" value="Lambda_DNA-bd_dom_sf"/>
</dbReference>
<name>A0A1I2RPY1_9LACO</name>
<evidence type="ECO:0000259" key="1">
    <source>
        <dbReference type="PROSITE" id="PS50943"/>
    </source>
</evidence>
<proteinExistence type="predicted"/>
<dbReference type="Pfam" id="PF01381">
    <property type="entry name" value="HTH_3"/>
    <property type="match status" value="1"/>
</dbReference>
<dbReference type="EMBL" id="FOPI01000018">
    <property type="protein sequence ID" value="SFG41539.1"/>
    <property type="molecule type" value="Genomic_DNA"/>
</dbReference>
<reference evidence="3" key="1">
    <citation type="submission" date="2016-10" db="EMBL/GenBank/DDBJ databases">
        <authorList>
            <person name="Varghese N."/>
            <person name="Submissions S."/>
        </authorList>
    </citation>
    <scope>NUCLEOTIDE SEQUENCE [LARGE SCALE GENOMIC DNA]</scope>
    <source>
        <strain evidence="3">DSM 20403</strain>
    </source>
</reference>
<evidence type="ECO:0000313" key="3">
    <source>
        <dbReference type="Proteomes" id="UP000182635"/>
    </source>
</evidence>
<organism evidence="2 3">
    <name type="scientific">Ligilactobacillus ruminis DSM 20403 = NBRC 102161</name>
    <dbReference type="NCBI Taxonomy" id="1423798"/>
    <lineage>
        <taxon>Bacteria</taxon>
        <taxon>Bacillati</taxon>
        <taxon>Bacillota</taxon>
        <taxon>Bacilli</taxon>
        <taxon>Lactobacillales</taxon>
        <taxon>Lactobacillaceae</taxon>
        <taxon>Ligilactobacillus</taxon>
    </lineage>
</organism>
<accession>A0A1I2RPY1</accession>
<dbReference type="CDD" id="cd00093">
    <property type="entry name" value="HTH_XRE"/>
    <property type="match status" value="1"/>
</dbReference>
<dbReference type="Proteomes" id="UP000182635">
    <property type="component" value="Unassembled WGS sequence"/>
</dbReference>
<dbReference type="AlphaFoldDB" id="A0A1I2RPY1"/>
<dbReference type="PROSITE" id="PS50943">
    <property type="entry name" value="HTH_CROC1"/>
    <property type="match status" value="1"/>
</dbReference>